<organism evidence="2 3">
    <name type="scientific">Strongylus vulgaris</name>
    <name type="common">Blood worm</name>
    <dbReference type="NCBI Taxonomy" id="40348"/>
    <lineage>
        <taxon>Eukaryota</taxon>
        <taxon>Metazoa</taxon>
        <taxon>Ecdysozoa</taxon>
        <taxon>Nematoda</taxon>
        <taxon>Chromadorea</taxon>
        <taxon>Rhabditida</taxon>
        <taxon>Rhabditina</taxon>
        <taxon>Rhabditomorpha</taxon>
        <taxon>Strongyloidea</taxon>
        <taxon>Strongylidae</taxon>
        <taxon>Strongylus</taxon>
    </lineage>
</organism>
<evidence type="ECO:0000313" key="3">
    <source>
        <dbReference type="Proteomes" id="UP000270094"/>
    </source>
</evidence>
<keyword evidence="3" id="KW-1185">Reference proteome</keyword>
<proteinExistence type="predicted"/>
<dbReference type="OrthoDB" id="10469380at2759"/>
<accession>A0A3P7JUH5</accession>
<feature type="region of interest" description="Disordered" evidence="1">
    <location>
        <begin position="188"/>
        <end position="237"/>
    </location>
</feature>
<evidence type="ECO:0000256" key="1">
    <source>
        <dbReference type="SAM" id="MobiDB-lite"/>
    </source>
</evidence>
<dbReference type="EMBL" id="UYYB01124311">
    <property type="protein sequence ID" value="VDM83629.1"/>
    <property type="molecule type" value="Genomic_DNA"/>
</dbReference>
<sequence length="237" mass="26482">MLLISRYDGREVVLTSYKDMEFGAGDELYSSLGYGNNVQYIQPDGINPYDDSGSRSSHMSSWKNKILRSSHPRDSPSLSSLNALRTNTIIDASRREAHLAPRMHSAMTDKNSTSMKDKINDSPRNLLNLASQRKAISRLGDDLANKDSQSQLFWKIRRDRQIIGPSPPQRTALMNPLIVAPDGNLGSELSSFTNGNGRGKSDRSRRAVAPPSQQPSVQWIINQRKLRGPPGRLQRRP</sequence>
<gene>
    <name evidence="2" type="ORF">SVUK_LOCUS18627</name>
</gene>
<dbReference type="AlphaFoldDB" id="A0A3P7JUH5"/>
<feature type="region of interest" description="Disordered" evidence="1">
    <location>
        <begin position="45"/>
        <end position="78"/>
    </location>
</feature>
<dbReference type="Proteomes" id="UP000270094">
    <property type="component" value="Unassembled WGS sequence"/>
</dbReference>
<name>A0A3P7JUH5_STRVU</name>
<protein>
    <submittedName>
        <fullName evidence="2">Uncharacterized protein</fullName>
    </submittedName>
</protein>
<feature type="compositionally biased region" description="Low complexity" evidence="1">
    <location>
        <begin position="228"/>
        <end position="237"/>
    </location>
</feature>
<reference evidence="2 3" key="1">
    <citation type="submission" date="2018-11" db="EMBL/GenBank/DDBJ databases">
        <authorList>
            <consortium name="Pathogen Informatics"/>
        </authorList>
    </citation>
    <scope>NUCLEOTIDE SEQUENCE [LARGE SCALE GENOMIC DNA]</scope>
</reference>
<evidence type="ECO:0000313" key="2">
    <source>
        <dbReference type="EMBL" id="VDM83629.1"/>
    </source>
</evidence>